<reference evidence="3 4" key="1">
    <citation type="submission" date="2016-10" db="EMBL/GenBank/DDBJ databases">
        <authorList>
            <person name="de Groot N.N."/>
        </authorList>
    </citation>
    <scope>NUCLEOTIDE SEQUENCE [LARGE SCALE GENOMIC DNA]</scope>
    <source>
        <strain evidence="3 4">NLAE-zl-G419</strain>
    </source>
</reference>
<protein>
    <submittedName>
        <fullName evidence="2">NERD domain-containing protein</fullName>
    </submittedName>
    <submittedName>
        <fullName evidence="3">Nuclease-related domain-containing protein</fullName>
    </submittedName>
</protein>
<name>A0A1I2P8E2_9CLOT</name>
<feature type="domain" description="NERD" evidence="1">
    <location>
        <begin position="26"/>
        <end position="142"/>
    </location>
</feature>
<dbReference type="EMBL" id="QAMZ01000005">
    <property type="protein sequence ID" value="PWL55591.1"/>
    <property type="molecule type" value="Genomic_DNA"/>
</dbReference>
<dbReference type="Pfam" id="PF08378">
    <property type="entry name" value="NERD"/>
    <property type="match status" value="1"/>
</dbReference>
<dbReference type="PROSITE" id="PS50965">
    <property type="entry name" value="NERD"/>
    <property type="match status" value="1"/>
</dbReference>
<dbReference type="Proteomes" id="UP000246114">
    <property type="component" value="Unassembled WGS sequence"/>
</dbReference>
<accession>A0A1I2P8E2</accession>
<dbReference type="AlphaFoldDB" id="A0A1I2P8E2"/>
<reference evidence="2 5" key="2">
    <citation type="submission" date="2018-03" db="EMBL/GenBank/DDBJ databases">
        <title>The uncultured portion of the human microbiome is neutrally assembled.</title>
        <authorList>
            <person name="Jeraldo P."/>
            <person name="Boardman L."/>
            <person name="White B.A."/>
            <person name="Nelson H."/>
            <person name="Goldenfeld N."/>
            <person name="Chia N."/>
        </authorList>
    </citation>
    <scope>NUCLEOTIDE SEQUENCE [LARGE SCALE GENOMIC DNA]</scope>
    <source>
        <strain evidence="2">CIM:MAG 903</strain>
    </source>
</reference>
<dbReference type="STRING" id="1529.SAMN04487885_12637"/>
<proteinExistence type="predicted"/>
<organism evidence="3 4">
    <name type="scientific">Clostridium cadaveris</name>
    <dbReference type="NCBI Taxonomy" id="1529"/>
    <lineage>
        <taxon>Bacteria</taxon>
        <taxon>Bacillati</taxon>
        <taxon>Bacillota</taxon>
        <taxon>Clostridia</taxon>
        <taxon>Eubacteriales</taxon>
        <taxon>Clostridiaceae</taxon>
        <taxon>Clostridium</taxon>
    </lineage>
</organism>
<evidence type="ECO:0000313" key="5">
    <source>
        <dbReference type="Proteomes" id="UP000246114"/>
    </source>
</evidence>
<dbReference type="RefSeq" id="WP_027639626.1">
    <property type="nucleotide sequence ID" value="NZ_BAAACD010000039.1"/>
</dbReference>
<dbReference type="EMBL" id="FOOE01000026">
    <property type="protein sequence ID" value="SFG11349.1"/>
    <property type="molecule type" value="Genomic_DNA"/>
</dbReference>
<dbReference type="Proteomes" id="UP000182135">
    <property type="component" value="Unassembled WGS sequence"/>
</dbReference>
<dbReference type="InterPro" id="IPR011528">
    <property type="entry name" value="NERD"/>
</dbReference>
<evidence type="ECO:0000313" key="2">
    <source>
        <dbReference type="EMBL" id="PWL55591.1"/>
    </source>
</evidence>
<evidence type="ECO:0000313" key="4">
    <source>
        <dbReference type="Proteomes" id="UP000182135"/>
    </source>
</evidence>
<dbReference type="eggNOG" id="COG0551">
    <property type="taxonomic scope" value="Bacteria"/>
</dbReference>
<keyword evidence="4" id="KW-1185">Reference proteome</keyword>
<dbReference type="OrthoDB" id="9813328at2"/>
<gene>
    <name evidence="2" type="ORF">DBY38_01295</name>
    <name evidence="3" type="ORF">SAMN04487885_12637</name>
</gene>
<evidence type="ECO:0000313" key="3">
    <source>
        <dbReference type="EMBL" id="SFG11349.1"/>
    </source>
</evidence>
<sequence length="206" mass="23959">MKAIIVIIVVALLLKKFLKLYKPMIKGNIGEIKVKFKLKFLPKQYKTINDVMLSNNKGKTVQIDHIVVGNNGVFVIETKNYSGTICGGADEVYWKQIFQKSSHDFYNPLFQNKGHIIELQHKLKKLGHIPIYSVIVFGESCNLMLPDSITNVIYMNDVRNYIKSYESELIIDNNSIEKIIKLIKENNIKSLRNKRKHRIYVKQKYK</sequence>
<evidence type="ECO:0000259" key="1">
    <source>
        <dbReference type="PROSITE" id="PS50965"/>
    </source>
</evidence>